<feature type="region of interest" description="Disordered" evidence="2">
    <location>
        <begin position="1"/>
        <end position="115"/>
    </location>
</feature>
<keyword evidence="6" id="KW-1185">Reference proteome</keyword>
<dbReference type="InterPro" id="IPR002048">
    <property type="entry name" value="EF_hand_dom"/>
</dbReference>
<dbReference type="PANTHER" id="PTHR23048">
    <property type="entry name" value="MYOSIN LIGHT CHAIN 1, 3"/>
    <property type="match status" value="1"/>
</dbReference>
<dbReference type="HOGENOM" id="CLU_840242_0_0_1"/>
<sequence length="331" mass="37537">MSESITSRAPLPKKSTRHIPNKPRKNIKSSSVVSGAKDKGIFKNLQSNYGQINSENQTQESGSTATTENPFRFSAGKSEASGYASVSNETSKRVTFDLHQERHRKRDRQEDSKRVNSFLVSYPPNVLESFDRKELQDLKNMFSKYKDSNGKITNTMTDLLIRSYGYNPSEYYMLKCLHKVDSSGIGQLNEIQFLTIIADMKCTFLSNAELIEIFKTFDPDNIGYISVEEMVSILTTLGETLDQSEMDEFVGQADVAGLGKIYYEELVERMNILMEYNHNIDLRRIVANRYKKKFMTKAKKEKKLAKKLSSLTSGTSNSTSSQESSFSNLNC</sequence>
<dbReference type="Proteomes" id="UP000015103">
    <property type="component" value="Unassembled WGS sequence"/>
</dbReference>
<dbReference type="GO" id="GO:0005509">
    <property type="term" value="F:calcium ion binding"/>
    <property type="evidence" value="ECO:0007669"/>
    <property type="project" value="InterPro"/>
</dbReference>
<dbReference type="CDD" id="cd00051">
    <property type="entry name" value="EFh"/>
    <property type="match status" value="1"/>
</dbReference>
<evidence type="ECO:0000256" key="2">
    <source>
        <dbReference type="SAM" id="MobiDB-lite"/>
    </source>
</evidence>
<feature type="region of interest" description="Disordered" evidence="2">
    <location>
        <begin position="309"/>
        <end position="331"/>
    </location>
</feature>
<reference evidence="6" key="2">
    <citation type="submission" date="2015-04" db="EMBL/GenBank/DDBJ databases">
        <authorList>
            <person name="Wilson R.K."/>
            <person name="Warren W."/>
            <person name="Dotson E."/>
            <person name="Oliveira P.L."/>
        </authorList>
    </citation>
    <scope>NUCLEOTIDE SEQUENCE</scope>
</reference>
<keyword evidence="1" id="KW-0677">Repeat</keyword>
<name>R4G865_RHOPR</name>
<dbReference type="InterPro" id="IPR050230">
    <property type="entry name" value="CALM/Myosin/TropC-like"/>
</dbReference>
<dbReference type="EMBL" id="ACPB03010026">
    <property type="status" value="NOT_ANNOTATED_CDS"/>
    <property type="molecule type" value="Genomic_DNA"/>
</dbReference>
<reference evidence="5" key="3">
    <citation type="submission" date="2015-05" db="UniProtKB">
        <authorList>
            <consortium name="EnsemblMetazoa"/>
        </authorList>
    </citation>
    <scope>IDENTIFICATION</scope>
</reference>
<feature type="domain" description="EF-hand" evidence="3">
    <location>
        <begin position="205"/>
        <end position="240"/>
    </location>
</feature>
<dbReference type="eggNOG" id="KOG0027">
    <property type="taxonomic scope" value="Eukaryota"/>
</dbReference>
<dbReference type="FunFam" id="1.10.238.10:FF:000001">
    <property type="entry name" value="Calmodulin 1"/>
    <property type="match status" value="1"/>
</dbReference>
<dbReference type="RefSeq" id="XP_073992120.1">
    <property type="nucleotide sequence ID" value="XM_074136019.1"/>
</dbReference>
<proteinExistence type="evidence at transcript level"/>
<dbReference type="EMBL" id="ACPB03010025">
    <property type="status" value="NOT_ANNOTATED_CDS"/>
    <property type="molecule type" value="Genomic_DNA"/>
</dbReference>
<dbReference type="Pfam" id="PF13499">
    <property type="entry name" value="EF-hand_7"/>
    <property type="match status" value="1"/>
</dbReference>
<dbReference type="SUPFAM" id="SSF47473">
    <property type="entry name" value="EF-hand"/>
    <property type="match status" value="1"/>
</dbReference>
<evidence type="ECO:0000313" key="4">
    <source>
        <dbReference type="EMBL" id="JAA75998.1"/>
    </source>
</evidence>
<evidence type="ECO:0000313" key="5">
    <source>
        <dbReference type="EnsemblMetazoa" id="RPRC002567-PA"/>
    </source>
</evidence>
<feature type="compositionally biased region" description="Basic and acidic residues" evidence="2">
    <location>
        <begin position="90"/>
        <end position="100"/>
    </location>
</feature>
<organism evidence="4">
    <name type="scientific">Rhodnius prolixus</name>
    <name type="common">Triatomid bug</name>
    <dbReference type="NCBI Taxonomy" id="13249"/>
    <lineage>
        <taxon>Eukaryota</taxon>
        <taxon>Metazoa</taxon>
        <taxon>Ecdysozoa</taxon>
        <taxon>Arthropoda</taxon>
        <taxon>Hexapoda</taxon>
        <taxon>Insecta</taxon>
        <taxon>Pterygota</taxon>
        <taxon>Neoptera</taxon>
        <taxon>Paraneoptera</taxon>
        <taxon>Hemiptera</taxon>
        <taxon>Heteroptera</taxon>
        <taxon>Panheteroptera</taxon>
        <taxon>Cimicomorpha</taxon>
        <taxon>Reduviidae</taxon>
        <taxon>Triatominae</taxon>
        <taxon>Rhodnius</taxon>
    </lineage>
</organism>
<protein>
    <submittedName>
        <fullName evidence="4 5">Putative calmodulin</fullName>
    </submittedName>
</protein>
<evidence type="ECO:0000259" key="3">
    <source>
        <dbReference type="PROSITE" id="PS50222"/>
    </source>
</evidence>
<dbReference type="STRING" id="13249.R4G865"/>
<dbReference type="GeneID" id="141458267"/>
<evidence type="ECO:0000256" key="1">
    <source>
        <dbReference type="ARBA" id="ARBA00022737"/>
    </source>
</evidence>
<dbReference type="VEuPathDB" id="VectorBase:RPRC002567"/>
<dbReference type="InterPro" id="IPR011992">
    <property type="entry name" value="EF-hand-dom_pair"/>
</dbReference>
<dbReference type="PROSITE" id="PS50222">
    <property type="entry name" value="EF_HAND_2"/>
    <property type="match status" value="1"/>
</dbReference>
<dbReference type="OMA" id="RMNILME"/>
<dbReference type="GO" id="GO:0016460">
    <property type="term" value="C:myosin II complex"/>
    <property type="evidence" value="ECO:0007669"/>
    <property type="project" value="TreeGrafter"/>
</dbReference>
<dbReference type="InParanoid" id="R4G865"/>
<dbReference type="SMART" id="SM00054">
    <property type="entry name" value="EFh"/>
    <property type="match status" value="2"/>
</dbReference>
<evidence type="ECO:0000313" key="6">
    <source>
        <dbReference type="Proteomes" id="UP000015103"/>
    </source>
</evidence>
<dbReference type="AlphaFoldDB" id="R4G865"/>
<dbReference type="Gene3D" id="1.10.238.10">
    <property type="entry name" value="EF-hand"/>
    <property type="match status" value="1"/>
</dbReference>
<reference evidence="4" key="1">
    <citation type="submission" date="2013-04" db="EMBL/GenBank/DDBJ databases">
        <title>An insight into the transcriptome of the digestive tract of the blood sucking bug, Rhodnius prolixus.</title>
        <authorList>
            <person name="Ribeiro J.M.C."/>
            <person name="Genta F.A."/>
            <person name="Sorgine M.H.F."/>
            <person name="Paiva-Silva G.O."/>
            <person name="Majerowicz D."/>
            <person name="Medeiros M."/>
            <person name="Koerich L."/>
            <person name="Terra W.R."/>
            <person name="Ferreira C."/>
            <person name="Pimentel A.C."/>
            <person name="Bisch P.M."/>
            <person name="Diniz M.M.P."/>
            <person name="Nascimento R."/>
            <person name="Salmon D."/>
            <person name="Silber A.M."/>
            <person name="Alves M."/>
            <person name="Oliveira M.F."/>
            <person name="Gondim K.C."/>
            <person name="Silva Neto M.A.C."/>
            <person name="Atella G.C."/>
            <person name="Araujo H."/>
            <person name="Dias F.S."/>
            <person name="Polycarpo C.R."/>
            <person name="Fampa P."/>
            <person name="Melo A.C."/>
            <person name="Tanaka A.S."/>
            <person name="Balczun C."/>
            <person name="Oliveira J.H.M."/>
            <person name="Goncalves R."/>
            <person name="Lazoski C."/>
            <person name="Pereira M.A."/>
            <person name="Rivera-Pomar R."/>
            <person name="Diambra L."/>
            <person name="Schaub G.A."/>
            <person name="Garcia E.S."/>
            <person name="Azambuja P."/>
            <person name="Braz G.R.C."/>
            <person name="Oliveira P.L."/>
        </authorList>
    </citation>
    <scope>NUCLEOTIDE SEQUENCE</scope>
</reference>
<dbReference type="EMBL" id="GAHY01001512">
    <property type="protein sequence ID" value="JAA75998.1"/>
    <property type="molecule type" value="mRNA"/>
</dbReference>
<feature type="compositionally biased region" description="Basic residues" evidence="2">
    <location>
        <begin position="14"/>
        <end position="27"/>
    </location>
</feature>
<feature type="compositionally biased region" description="Polar residues" evidence="2">
    <location>
        <begin position="44"/>
        <end position="69"/>
    </location>
</feature>
<dbReference type="EnsemblMetazoa" id="RPRC002567-RA">
    <property type="protein sequence ID" value="RPRC002567-PA"/>
    <property type="gene ID" value="RPRC002567"/>
</dbReference>
<dbReference type="PANTHER" id="PTHR23048:SF0">
    <property type="entry name" value="CALMODULIN LIKE 3"/>
    <property type="match status" value="1"/>
</dbReference>
<accession>R4G865</accession>